<dbReference type="Gene3D" id="3.90.950.20">
    <property type="entry name" value="CinA-like"/>
    <property type="match status" value="1"/>
</dbReference>
<reference evidence="2 3" key="1">
    <citation type="submission" date="2017-07" db="EMBL/GenBank/DDBJ databases">
        <title>Bifidobacterium novel species.</title>
        <authorList>
            <person name="Lugli G.A."/>
            <person name="Milani C."/>
            <person name="Duranti S."/>
            <person name="Mangifesta M."/>
        </authorList>
    </citation>
    <scope>NUCLEOTIDE SEQUENCE [LARGE SCALE GENOMIC DNA]</scope>
    <source>
        <strain evidence="3">Goo31D</strain>
    </source>
</reference>
<accession>A0A2N5J1C7</accession>
<gene>
    <name evidence="2" type="ORF">CGZ88_0168</name>
</gene>
<evidence type="ECO:0000313" key="2">
    <source>
        <dbReference type="EMBL" id="PLS28006.1"/>
    </source>
</evidence>
<dbReference type="Proteomes" id="UP000234935">
    <property type="component" value="Unassembled WGS sequence"/>
</dbReference>
<comment type="caution">
    <text evidence="2">The sequence shown here is derived from an EMBL/GenBank/DDBJ whole genome shotgun (WGS) entry which is preliminary data.</text>
</comment>
<protein>
    <submittedName>
        <fullName evidence="2">Damage-inducible protein CinA</fullName>
    </submittedName>
</protein>
<dbReference type="NCBIfam" id="TIGR00199">
    <property type="entry name" value="PncC_domain"/>
    <property type="match status" value="1"/>
</dbReference>
<feature type="domain" description="CinA C-terminal" evidence="1">
    <location>
        <begin position="29"/>
        <end position="190"/>
    </location>
</feature>
<dbReference type="Pfam" id="PF02464">
    <property type="entry name" value="CinA"/>
    <property type="match status" value="1"/>
</dbReference>
<dbReference type="AlphaFoldDB" id="A0A2N5J1C7"/>
<sequence length="197" mass="21170">MTRQFEYAGADPRRIDDMGRLRDYCDEQAAAILAWCEARGVKIACAESLTAGLLADAFVRIPGASRVFLGSAVTYDIHAKAKVLGVDAELLRTHGAVDPEVARQMAASTAKLFSQPEYRSGIIGLSTTGVAGPGPDEGKPAGLVYFGVSLPRSEYFFTSSSQYAVELELQGSREVIRQRTVGCVLGNLREFTGSSQE</sequence>
<proteinExistence type="predicted"/>
<keyword evidence="3" id="KW-1185">Reference proteome</keyword>
<dbReference type="InterPro" id="IPR008136">
    <property type="entry name" value="CinA_C"/>
</dbReference>
<name>A0A2N5J1C7_9BIFI</name>
<dbReference type="EMBL" id="NMYC01000001">
    <property type="protein sequence ID" value="PLS28006.1"/>
    <property type="molecule type" value="Genomic_DNA"/>
</dbReference>
<dbReference type="RefSeq" id="WP_034523754.1">
    <property type="nucleotide sequence ID" value="NZ_NMYC01000001.1"/>
</dbReference>
<dbReference type="SUPFAM" id="SSF142433">
    <property type="entry name" value="CinA-like"/>
    <property type="match status" value="1"/>
</dbReference>
<dbReference type="InterPro" id="IPR036653">
    <property type="entry name" value="CinA-like_C"/>
</dbReference>
<organism evidence="2 3">
    <name type="scientific">Bifidobacterium anseris</name>
    <dbReference type="NCBI Taxonomy" id="2020963"/>
    <lineage>
        <taxon>Bacteria</taxon>
        <taxon>Bacillati</taxon>
        <taxon>Actinomycetota</taxon>
        <taxon>Actinomycetes</taxon>
        <taxon>Bifidobacteriales</taxon>
        <taxon>Bifidobacteriaceae</taxon>
        <taxon>Bifidobacterium</taxon>
    </lineage>
</organism>
<evidence type="ECO:0000259" key="1">
    <source>
        <dbReference type="Pfam" id="PF02464"/>
    </source>
</evidence>
<evidence type="ECO:0000313" key="3">
    <source>
        <dbReference type="Proteomes" id="UP000234935"/>
    </source>
</evidence>